<sequence>MLNDEYSVRHLIREFFGDRPQDTQEIYYGIHQHLLKQGIDPSNP</sequence>
<accession>A0ABT7AZ30</accession>
<protein>
    <submittedName>
        <fullName evidence="1">Uncharacterized protein</fullName>
    </submittedName>
</protein>
<dbReference type="RefSeq" id="WP_283755888.1">
    <property type="nucleotide sequence ID" value="NZ_JAQOSP010000142.1"/>
</dbReference>
<dbReference type="Proteomes" id="UP001235303">
    <property type="component" value="Unassembled WGS sequence"/>
</dbReference>
<gene>
    <name evidence="1" type="ORF">PMG71_22150</name>
</gene>
<name>A0ABT7AZ30_9CYAN</name>
<reference evidence="1 2" key="1">
    <citation type="submission" date="2023-01" db="EMBL/GenBank/DDBJ databases">
        <title>Novel diversity within Roseofilum (Cyanobacteria; Desertifilaceae) from marine benthic mats with descriptions of four novel species.</title>
        <authorList>
            <person name="Wang Y."/>
            <person name="Berthold D.E."/>
            <person name="Hu J."/>
            <person name="Lefler F.W."/>
            <person name="Laughinghouse H.D. IV."/>
        </authorList>
    </citation>
    <scope>NUCLEOTIDE SEQUENCE [LARGE SCALE GENOMIC DNA]</scope>
    <source>
        <strain evidence="1 2">BLCC-M154</strain>
    </source>
</reference>
<dbReference type="EMBL" id="JAQOSP010000142">
    <property type="protein sequence ID" value="MDJ1172135.1"/>
    <property type="molecule type" value="Genomic_DNA"/>
</dbReference>
<keyword evidence="2" id="KW-1185">Reference proteome</keyword>
<comment type="caution">
    <text evidence="1">The sequence shown here is derived from an EMBL/GenBank/DDBJ whole genome shotgun (WGS) entry which is preliminary data.</text>
</comment>
<organism evidence="1 2">
    <name type="scientific">Roseofilum acuticapitatum BLCC-M154</name>
    <dbReference type="NCBI Taxonomy" id="3022444"/>
    <lineage>
        <taxon>Bacteria</taxon>
        <taxon>Bacillati</taxon>
        <taxon>Cyanobacteriota</taxon>
        <taxon>Cyanophyceae</taxon>
        <taxon>Desertifilales</taxon>
        <taxon>Desertifilaceae</taxon>
        <taxon>Roseofilum</taxon>
        <taxon>Roseofilum acuticapitatum</taxon>
    </lineage>
</organism>
<evidence type="ECO:0000313" key="1">
    <source>
        <dbReference type="EMBL" id="MDJ1172135.1"/>
    </source>
</evidence>
<proteinExistence type="predicted"/>
<evidence type="ECO:0000313" key="2">
    <source>
        <dbReference type="Proteomes" id="UP001235303"/>
    </source>
</evidence>